<accession>A0ABQ5FZF2</accession>
<proteinExistence type="predicted"/>
<dbReference type="PANTHER" id="PTHR11439">
    <property type="entry name" value="GAG-POL-RELATED RETROTRANSPOSON"/>
    <property type="match status" value="1"/>
</dbReference>
<gene>
    <name evidence="1" type="ORF">Tco_1020204</name>
</gene>
<reference evidence="1" key="2">
    <citation type="submission" date="2022-01" db="EMBL/GenBank/DDBJ databases">
        <authorList>
            <person name="Yamashiro T."/>
            <person name="Shiraishi A."/>
            <person name="Satake H."/>
            <person name="Nakayama K."/>
        </authorList>
    </citation>
    <scope>NUCLEOTIDE SEQUENCE</scope>
</reference>
<dbReference type="PANTHER" id="PTHR11439:SF495">
    <property type="entry name" value="REVERSE TRANSCRIPTASE, RNA-DEPENDENT DNA POLYMERASE-RELATED"/>
    <property type="match status" value="1"/>
</dbReference>
<dbReference type="CDD" id="cd09272">
    <property type="entry name" value="RNase_HI_RT_Ty1"/>
    <property type="match status" value="1"/>
</dbReference>
<name>A0ABQ5FZF2_9ASTR</name>
<dbReference type="EMBL" id="BQNB010017924">
    <property type="protein sequence ID" value="GJT68724.1"/>
    <property type="molecule type" value="Genomic_DNA"/>
</dbReference>
<organism evidence="1 2">
    <name type="scientific">Tanacetum coccineum</name>
    <dbReference type="NCBI Taxonomy" id="301880"/>
    <lineage>
        <taxon>Eukaryota</taxon>
        <taxon>Viridiplantae</taxon>
        <taxon>Streptophyta</taxon>
        <taxon>Embryophyta</taxon>
        <taxon>Tracheophyta</taxon>
        <taxon>Spermatophyta</taxon>
        <taxon>Magnoliopsida</taxon>
        <taxon>eudicotyledons</taxon>
        <taxon>Gunneridae</taxon>
        <taxon>Pentapetalae</taxon>
        <taxon>asterids</taxon>
        <taxon>campanulids</taxon>
        <taxon>Asterales</taxon>
        <taxon>Asteraceae</taxon>
        <taxon>Asteroideae</taxon>
        <taxon>Anthemideae</taxon>
        <taxon>Anthemidinae</taxon>
        <taxon>Tanacetum</taxon>
    </lineage>
</organism>
<evidence type="ECO:0000313" key="2">
    <source>
        <dbReference type="Proteomes" id="UP001151760"/>
    </source>
</evidence>
<evidence type="ECO:0000313" key="1">
    <source>
        <dbReference type="EMBL" id="GJT68724.1"/>
    </source>
</evidence>
<evidence type="ECO:0008006" key="3">
    <source>
        <dbReference type="Google" id="ProtNLM"/>
    </source>
</evidence>
<protein>
    <recommendedName>
        <fullName evidence="3">Retrovirus-related Pol polyprotein from transposon TNT 1-94</fullName>
    </recommendedName>
</protein>
<reference evidence="1" key="1">
    <citation type="journal article" date="2022" name="Int. J. Mol. Sci.">
        <title>Draft Genome of Tanacetum Coccineum: Genomic Comparison of Closely Related Tanacetum-Family Plants.</title>
        <authorList>
            <person name="Yamashiro T."/>
            <person name="Shiraishi A."/>
            <person name="Nakayama K."/>
            <person name="Satake H."/>
        </authorList>
    </citation>
    <scope>NUCLEOTIDE SEQUENCE</scope>
</reference>
<comment type="caution">
    <text evidence="1">The sequence shown here is derived from an EMBL/GenBank/DDBJ whole genome shotgun (WGS) entry which is preliminary data.</text>
</comment>
<keyword evidence="2" id="KW-1185">Reference proteome</keyword>
<dbReference type="Proteomes" id="UP001151760">
    <property type="component" value="Unassembled WGS sequence"/>
</dbReference>
<sequence length="214" mass="24477">MLKKYGLESCDVVDTPMVKRSKLDDDPQGTQVDPTRYRSMAKPTEKHLIAVKQVFRYLKGTINMGLSYLKDTRFDLTPFADSGHASCQDTRRSTSGSAQFLGEKLVSWSSKKQKCTIISTTKVEYVSLSSCCAQILCMRSQLTYYGFKFNKILLYCDSKSVIALSCNTVPHLRMKHIVLCYHFIKDQVENEVVKLYFVKTAYQLEDIFTKALEK</sequence>